<reference evidence="1" key="1">
    <citation type="submission" date="2023-06" db="EMBL/GenBank/DDBJ databases">
        <authorList>
            <person name="Delattre M."/>
        </authorList>
    </citation>
    <scope>NUCLEOTIDE SEQUENCE</scope>
    <source>
        <strain evidence="1">AF72</strain>
    </source>
</reference>
<sequence>MPKPKVQKVKRNECYLRIKSLTDIEQFVDLTHAIELRQIQIWPDDIPMHCITSRVKTIQKDTIGLIHDLRSRRLCEASKQVLSGQMDGDKKLWEIVEHPKAWNLTARGVTFIIRKHRPPNQPSSWSPSAILASVRSIPSRIISRFSVRQQEREVPVDKLNLIEDQK</sequence>
<evidence type="ECO:0000313" key="2">
    <source>
        <dbReference type="Proteomes" id="UP001177023"/>
    </source>
</evidence>
<keyword evidence="2" id="KW-1185">Reference proteome</keyword>
<feature type="non-terminal residue" evidence="1">
    <location>
        <position position="166"/>
    </location>
</feature>
<dbReference type="Proteomes" id="UP001177023">
    <property type="component" value="Unassembled WGS sequence"/>
</dbReference>
<protein>
    <submittedName>
        <fullName evidence="1">Uncharacterized protein</fullName>
    </submittedName>
</protein>
<proteinExistence type="predicted"/>
<evidence type="ECO:0000313" key="1">
    <source>
        <dbReference type="EMBL" id="CAJ0581043.1"/>
    </source>
</evidence>
<comment type="caution">
    <text evidence="1">The sequence shown here is derived from an EMBL/GenBank/DDBJ whole genome shotgun (WGS) entry which is preliminary data.</text>
</comment>
<organism evidence="1 2">
    <name type="scientific">Mesorhabditis spiculigera</name>
    <dbReference type="NCBI Taxonomy" id="96644"/>
    <lineage>
        <taxon>Eukaryota</taxon>
        <taxon>Metazoa</taxon>
        <taxon>Ecdysozoa</taxon>
        <taxon>Nematoda</taxon>
        <taxon>Chromadorea</taxon>
        <taxon>Rhabditida</taxon>
        <taxon>Rhabditina</taxon>
        <taxon>Rhabditomorpha</taxon>
        <taxon>Rhabditoidea</taxon>
        <taxon>Rhabditidae</taxon>
        <taxon>Mesorhabditinae</taxon>
        <taxon>Mesorhabditis</taxon>
    </lineage>
</organism>
<dbReference type="EMBL" id="CATQJA010002662">
    <property type="protein sequence ID" value="CAJ0581043.1"/>
    <property type="molecule type" value="Genomic_DNA"/>
</dbReference>
<name>A0AA36G7N0_9BILA</name>
<dbReference type="AlphaFoldDB" id="A0AA36G7N0"/>
<gene>
    <name evidence="1" type="ORF">MSPICULIGERA_LOCUS19212</name>
</gene>
<accession>A0AA36G7N0</accession>